<evidence type="ECO:0000256" key="9">
    <source>
        <dbReference type="ARBA" id="ARBA00022777"/>
    </source>
</evidence>
<dbReference type="GO" id="GO:0004413">
    <property type="term" value="F:homoserine kinase activity"/>
    <property type="evidence" value="ECO:0007669"/>
    <property type="project" value="UniProtKB-UniRule"/>
</dbReference>
<dbReference type="InterPro" id="IPR000870">
    <property type="entry name" value="Homoserine_kinase"/>
</dbReference>
<dbReference type="HAMAP" id="MF_00384">
    <property type="entry name" value="Homoser_kinase"/>
    <property type="match status" value="1"/>
</dbReference>
<dbReference type="GO" id="GO:0009088">
    <property type="term" value="P:threonine biosynthetic process"/>
    <property type="evidence" value="ECO:0007669"/>
    <property type="project" value="UniProtKB-UniRule"/>
</dbReference>
<organism evidence="15">
    <name type="scientific">Schaalia odontolytica</name>
    <dbReference type="NCBI Taxonomy" id="1660"/>
    <lineage>
        <taxon>Bacteria</taxon>
        <taxon>Bacillati</taxon>
        <taxon>Actinomycetota</taxon>
        <taxon>Actinomycetes</taxon>
        <taxon>Actinomycetales</taxon>
        <taxon>Actinomycetaceae</taxon>
        <taxon>Schaalia</taxon>
    </lineage>
</organism>
<evidence type="ECO:0000256" key="4">
    <source>
        <dbReference type="ARBA" id="ARBA00017858"/>
    </source>
</evidence>
<evidence type="ECO:0000256" key="5">
    <source>
        <dbReference type="ARBA" id="ARBA00022605"/>
    </source>
</evidence>
<comment type="similarity">
    <text evidence="2 13">Belongs to the GHMP kinase family. Homoserine kinase subfamily.</text>
</comment>
<keyword evidence="13" id="KW-0963">Cytoplasm</keyword>
<evidence type="ECO:0000256" key="11">
    <source>
        <dbReference type="ARBA" id="ARBA00049375"/>
    </source>
</evidence>
<evidence type="ECO:0000259" key="14">
    <source>
        <dbReference type="Pfam" id="PF00288"/>
    </source>
</evidence>
<dbReference type="UniPathway" id="UPA00050">
    <property type="reaction ID" value="UER00064"/>
</dbReference>
<sequence length="320" mass="33310">MRITQDFVAVRVPATSANLGPGFDSFGLALDLWDEVSVHATAGTTHVTVEGEGAGVLDEGENHLVVQALRMGLEAAGVAQVGIQMRCMNRIPHSRGLGSSASAIVAGLGLARALIGDPEALTAEDILSIATEMEGHPDNVAPAISGGVTISWMDGELPGMLCLSGEAPIEPVAFIPDFELATSKARAVLPQQVPFDDAKFNLSRAGILAAVLSGQNHVIGAGRNIHELLMAATEDRLHQDYRRQSMQPSHALVTWLRGAGKAAVISGAGPTVLSLESIDPKVQADAQAAGWAVRPLKLATSGLQITRGNLSKINGGCIFV</sequence>
<dbReference type="Gene3D" id="3.30.70.890">
    <property type="entry name" value="GHMP kinase, C-terminal domain"/>
    <property type="match status" value="1"/>
</dbReference>
<feature type="binding site" evidence="13">
    <location>
        <begin position="92"/>
        <end position="102"/>
    </location>
    <ligand>
        <name>ATP</name>
        <dbReference type="ChEBI" id="CHEBI:30616"/>
    </ligand>
</feature>
<dbReference type="InterPro" id="IPR014721">
    <property type="entry name" value="Ribsml_uS5_D2-typ_fold_subgr"/>
</dbReference>
<dbReference type="InterPro" id="IPR020568">
    <property type="entry name" value="Ribosomal_Su5_D2-typ_SF"/>
</dbReference>
<evidence type="ECO:0000313" key="15">
    <source>
        <dbReference type="EMBL" id="VYT00487.1"/>
    </source>
</evidence>
<evidence type="ECO:0000256" key="10">
    <source>
        <dbReference type="ARBA" id="ARBA00022840"/>
    </source>
</evidence>
<keyword evidence="10 13" id="KW-0067">ATP-binding</keyword>
<keyword evidence="6 13" id="KW-0808">Transferase</keyword>
<dbReference type="SUPFAM" id="SSF55060">
    <property type="entry name" value="GHMP Kinase, C-terminal domain"/>
    <property type="match status" value="1"/>
</dbReference>
<feature type="domain" description="GHMP kinase N-terminal" evidence="14">
    <location>
        <begin position="64"/>
        <end position="147"/>
    </location>
</feature>
<dbReference type="InterPro" id="IPR006204">
    <property type="entry name" value="GHMP_kinase_N_dom"/>
</dbReference>
<accession>A0A6N2T4W8</accession>
<evidence type="ECO:0000256" key="6">
    <source>
        <dbReference type="ARBA" id="ARBA00022679"/>
    </source>
</evidence>
<gene>
    <name evidence="13 15" type="primary">thrB</name>
    <name evidence="15" type="ORF">AOLFYP35_01175</name>
</gene>
<dbReference type="GO" id="GO:0005524">
    <property type="term" value="F:ATP binding"/>
    <property type="evidence" value="ECO:0007669"/>
    <property type="project" value="UniProtKB-UniRule"/>
</dbReference>
<dbReference type="Gene3D" id="3.30.230.10">
    <property type="match status" value="1"/>
</dbReference>
<name>A0A6N2T4W8_9ACTO</name>
<protein>
    <recommendedName>
        <fullName evidence="4 13">Homoserine kinase</fullName>
        <shortName evidence="13">HK</shortName>
        <shortName evidence="13">HSK</shortName>
        <ecNumber evidence="3 13">2.7.1.39</ecNumber>
    </recommendedName>
</protein>
<dbReference type="InterPro" id="IPR006203">
    <property type="entry name" value="GHMP_knse_ATP-bd_CS"/>
</dbReference>
<keyword evidence="8 13" id="KW-0547">Nucleotide-binding</keyword>
<comment type="function">
    <text evidence="12 13">Catalyzes the ATP-dependent phosphorylation of L-homoserine to L-homoserine phosphate.</text>
</comment>
<evidence type="ECO:0000256" key="8">
    <source>
        <dbReference type="ARBA" id="ARBA00022741"/>
    </source>
</evidence>
<proteinExistence type="inferred from homology"/>
<comment type="catalytic activity">
    <reaction evidence="11 13">
        <text>L-homoserine + ATP = O-phospho-L-homoserine + ADP + H(+)</text>
        <dbReference type="Rhea" id="RHEA:13985"/>
        <dbReference type="ChEBI" id="CHEBI:15378"/>
        <dbReference type="ChEBI" id="CHEBI:30616"/>
        <dbReference type="ChEBI" id="CHEBI:57476"/>
        <dbReference type="ChEBI" id="CHEBI:57590"/>
        <dbReference type="ChEBI" id="CHEBI:456216"/>
        <dbReference type="EC" id="2.7.1.39"/>
    </reaction>
</comment>
<dbReference type="PIRSF" id="PIRSF000676">
    <property type="entry name" value="Homoser_kin"/>
    <property type="match status" value="1"/>
</dbReference>
<dbReference type="PANTHER" id="PTHR20861">
    <property type="entry name" value="HOMOSERINE/4-DIPHOSPHOCYTIDYL-2-C-METHYL-D-ERYTHRITOL KINASE"/>
    <property type="match status" value="1"/>
</dbReference>
<evidence type="ECO:0000256" key="13">
    <source>
        <dbReference type="HAMAP-Rule" id="MF_00384"/>
    </source>
</evidence>
<evidence type="ECO:0000256" key="7">
    <source>
        <dbReference type="ARBA" id="ARBA00022697"/>
    </source>
</evidence>
<dbReference type="EMBL" id="CACRSM010000002">
    <property type="protein sequence ID" value="VYT00487.1"/>
    <property type="molecule type" value="Genomic_DNA"/>
</dbReference>
<dbReference type="SUPFAM" id="SSF54211">
    <property type="entry name" value="Ribosomal protein S5 domain 2-like"/>
    <property type="match status" value="1"/>
</dbReference>
<reference evidence="15" key="1">
    <citation type="submission" date="2019-11" db="EMBL/GenBank/DDBJ databases">
        <authorList>
            <person name="Feng L."/>
        </authorList>
    </citation>
    <scope>NUCLEOTIDE SEQUENCE</scope>
    <source>
        <strain evidence="15">AodontolyticusLFYP35</strain>
    </source>
</reference>
<dbReference type="PANTHER" id="PTHR20861:SF1">
    <property type="entry name" value="HOMOSERINE KINASE"/>
    <property type="match status" value="1"/>
</dbReference>
<keyword evidence="7 13" id="KW-0791">Threonine biosynthesis</keyword>
<comment type="pathway">
    <text evidence="1 13">Amino-acid biosynthesis; L-threonine biosynthesis; L-threonine from L-aspartate: step 4/5.</text>
</comment>
<dbReference type="NCBIfam" id="TIGR00191">
    <property type="entry name" value="thrB"/>
    <property type="match status" value="1"/>
</dbReference>
<dbReference type="AlphaFoldDB" id="A0A6N2T4W8"/>
<evidence type="ECO:0000256" key="3">
    <source>
        <dbReference type="ARBA" id="ARBA00012078"/>
    </source>
</evidence>
<dbReference type="GO" id="GO:0005737">
    <property type="term" value="C:cytoplasm"/>
    <property type="evidence" value="ECO:0007669"/>
    <property type="project" value="UniProtKB-SubCell"/>
</dbReference>
<dbReference type="EC" id="2.7.1.39" evidence="3 13"/>
<evidence type="ECO:0000256" key="1">
    <source>
        <dbReference type="ARBA" id="ARBA00005015"/>
    </source>
</evidence>
<dbReference type="InterPro" id="IPR036554">
    <property type="entry name" value="GHMP_kinase_C_sf"/>
</dbReference>
<dbReference type="Pfam" id="PF00288">
    <property type="entry name" value="GHMP_kinases_N"/>
    <property type="match status" value="1"/>
</dbReference>
<keyword evidence="5 13" id="KW-0028">Amino-acid biosynthesis</keyword>
<keyword evidence="9 13" id="KW-0418">Kinase</keyword>
<comment type="subcellular location">
    <subcellularLocation>
        <location evidence="13">Cytoplasm</location>
    </subcellularLocation>
</comment>
<evidence type="ECO:0000256" key="12">
    <source>
        <dbReference type="ARBA" id="ARBA00049954"/>
    </source>
</evidence>
<evidence type="ECO:0000256" key="2">
    <source>
        <dbReference type="ARBA" id="ARBA00007370"/>
    </source>
</evidence>
<dbReference type="PRINTS" id="PR00958">
    <property type="entry name" value="HOMSERKINASE"/>
</dbReference>
<dbReference type="PROSITE" id="PS00627">
    <property type="entry name" value="GHMP_KINASES_ATP"/>
    <property type="match status" value="1"/>
</dbReference>